<evidence type="ECO:0000256" key="5">
    <source>
        <dbReference type="ARBA" id="ARBA00023136"/>
    </source>
</evidence>
<feature type="transmembrane region" description="Helical" evidence="7">
    <location>
        <begin position="90"/>
        <end position="113"/>
    </location>
</feature>
<dbReference type="Proteomes" id="UP000251721">
    <property type="component" value="Unassembled WGS sequence"/>
</dbReference>
<feature type="domain" description="Major facilitator superfamily (MFS) profile" evidence="8">
    <location>
        <begin position="25"/>
        <end position="413"/>
    </location>
</feature>
<reference evidence="9 10" key="1">
    <citation type="submission" date="2018-06" db="EMBL/GenBank/DDBJ databases">
        <authorList>
            <consortium name="Pathogen Informatics"/>
            <person name="Doyle S."/>
        </authorList>
    </citation>
    <scope>NUCLEOTIDE SEQUENCE [LARGE SCALE GENOMIC DNA]</scope>
    <source>
        <strain evidence="9 10">NCTC13465</strain>
    </source>
</reference>
<sequence length="413" mass="46549">MSQGLNNDIAVSKTRRVVKNLRWWVLVLFLLGVTVNYITRNSLGIIAPELKATLGITTEQYSWIVGAFQLAYTIFQPLCGWLIDVIGLKLGFMICATLWALACIAHAGAGSWLHLAMLRFFMGGAEAAATPANAKTIGEWFPKSERPIAAGWAGVGFSIGAMLAPPIIYFAHASFGWQGAFMFTGALALLWVILWWAFYQTPEKHPNLSNSELEYIKQDNEAPPVKQPFFTALKTVSKNKRFYGIAIPAFMAEPAWAVLSFWVPLYLAERARHGFEADRHVCLAAVSRRRSRQRGQRLPHPPVCSLVRLYASELGDRQLGNRRVPDALPGPRRHHPRSLYHHHPDLHWRLRPSDHLLHAQRAGGGVFRQGTNGDGQRYARLRSVDRQLLVLVINRGDRRQNRLQPAIYRHGFL</sequence>
<dbReference type="AlphaFoldDB" id="A0A2X3GR07"/>
<feature type="transmembrane region" description="Helical" evidence="7">
    <location>
        <begin position="179"/>
        <end position="198"/>
    </location>
</feature>
<dbReference type="InterPro" id="IPR050382">
    <property type="entry name" value="MFS_Na/Anion_cotransporter"/>
</dbReference>
<evidence type="ECO:0000313" key="10">
    <source>
        <dbReference type="Proteomes" id="UP000251721"/>
    </source>
</evidence>
<feature type="transmembrane region" description="Helical" evidence="7">
    <location>
        <begin position="149"/>
        <end position="172"/>
    </location>
</feature>
<comment type="similarity">
    <text evidence="6">Belongs to the major facilitator superfamily. Phthalate permease family.</text>
</comment>
<dbReference type="InterPro" id="IPR036259">
    <property type="entry name" value="MFS_trans_sf"/>
</dbReference>
<evidence type="ECO:0000259" key="8">
    <source>
        <dbReference type="PROSITE" id="PS50850"/>
    </source>
</evidence>
<feature type="transmembrane region" description="Helical" evidence="7">
    <location>
        <begin position="242"/>
        <end position="267"/>
    </location>
</feature>
<dbReference type="InterPro" id="IPR020846">
    <property type="entry name" value="MFS_dom"/>
</dbReference>
<evidence type="ECO:0000256" key="6">
    <source>
        <dbReference type="ARBA" id="ARBA00038514"/>
    </source>
</evidence>
<evidence type="ECO:0000256" key="7">
    <source>
        <dbReference type="SAM" id="Phobius"/>
    </source>
</evidence>
<keyword evidence="5 7" id="KW-0472">Membrane</keyword>
<dbReference type="EMBL" id="UAWQ01000022">
    <property type="protein sequence ID" value="SQC64556.1"/>
    <property type="molecule type" value="Genomic_DNA"/>
</dbReference>
<keyword evidence="4 7" id="KW-1133">Transmembrane helix</keyword>
<dbReference type="GO" id="GO:0015134">
    <property type="term" value="F:hexuronate transmembrane transporter activity"/>
    <property type="evidence" value="ECO:0007669"/>
    <property type="project" value="TreeGrafter"/>
</dbReference>
<dbReference type="Gene3D" id="1.20.1250.20">
    <property type="entry name" value="MFS general substrate transporter like domains"/>
    <property type="match status" value="1"/>
</dbReference>
<organism evidence="9 10">
    <name type="scientific">Klebsiella pneumoniae</name>
    <dbReference type="NCBI Taxonomy" id="573"/>
    <lineage>
        <taxon>Bacteria</taxon>
        <taxon>Pseudomonadati</taxon>
        <taxon>Pseudomonadota</taxon>
        <taxon>Gammaproteobacteria</taxon>
        <taxon>Enterobacterales</taxon>
        <taxon>Enterobacteriaceae</taxon>
        <taxon>Klebsiella/Raoultella group</taxon>
        <taxon>Klebsiella</taxon>
        <taxon>Klebsiella pneumoniae complex</taxon>
    </lineage>
</organism>
<keyword evidence="2" id="KW-1003">Cell membrane</keyword>
<name>A0A2X3GR07_KLEPN</name>
<dbReference type="PROSITE" id="PS50850">
    <property type="entry name" value="MFS"/>
    <property type="match status" value="1"/>
</dbReference>
<dbReference type="Pfam" id="PF07690">
    <property type="entry name" value="MFS_1"/>
    <property type="match status" value="1"/>
</dbReference>
<evidence type="ECO:0000256" key="2">
    <source>
        <dbReference type="ARBA" id="ARBA00022475"/>
    </source>
</evidence>
<evidence type="ECO:0000313" key="9">
    <source>
        <dbReference type="EMBL" id="SQC64556.1"/>
    </source>
</evidence>
<evidence type="ECO:0000256" key="3">
    <source>
        <dbReference type="ARBA" id="ARBA00022692"/>
    </source>
</evidence>
<dbReference type="PANTHER" id="PTHR11662">
    <property type="entry name" value="SOLUTE CARRIER FAMILY 17"/>
    <property type="match status" value="1"/>
</dbReference>
<protein>
    <submittedName>
        <fullName evidence="9">Hexuronate transporter</fullName>
    </submittedName>
</protein>
<feature type="transmembrane region" description="Helical" evidence="7">
    <location>
        <begin position="60"/>
        <end position="83"/>
    </location>
</feature>
<feature type="transmembrane region" description="Helical" evidence="7">
    <location>
        <begin position="21"/>
        <end position="40"/>
    </location>
</feature>
<evidence type="ECO:0000256" key="1">
    <source>
        <dbReference type="ARBA" id="ARBA00004141"/>
    </source>
</evidence>
<evidence type="ECO:0000256" key="4">
    <source>
        <dbReference type="ARBA" id="ARBA00022989"/>
    </source>
</evidence>
<dbReference type="InterPro" id="IPR011701">
    <property type="entry name" value="MFS"/>
</dbReference>
<dbReference type="SUPFAM" id="SSF103473">
    <property type="entry name" value="MFS general substrate transporter"/>
    <property type="match status" value="1"/>
</dbReference>
<dbReference type="PANTHER" id="PTHR11662:SF285">
    <property type="entry name" value="HEXURONATE TRANSPORTER"/>
    <property type="match status" value="1"/>
</dbReference>
<comment type="subcellular location">
    <subcellularLocation>
        <location evidence="1">Membrane</location>
        <topology evidence="1">Multi-pass membrane protein</topology>
    </subcellularLocation>
</comment>
<proteinExistence type="inferred from homology"/>
<dbReference type="GO" id="GO:0016020">
    <property type="term" value="C:membrane"/>
    <property type="evidence" value="ECO:0007669"/>
    <property type="project" value="UniProtKB-SubCell"/>
</dbReference>
<gene>
    <name evidence="9" type="primary">exuT_2</name>
    <name evidence="9" type="ORF">NCTC13465_06995</name>
</gene>
<keyword evidence="3 7" id="KW-0812">Transmembrane</keyword>
<accession>A0A2X3GR07</accession>